<sequence>MPEQQPDHLSTRAYLGLGGNLGDPASTMSAALKLLGENTSISVEEVSSLYRTKPWGKVDQPDFLNCVASVRTSLSPHELLETCLSVEHQLKRERRERWGPRLIDIDVLVYGEEKVQTDDLEIPHPRIAERAFVLVPLLEIAPEITVDGKRGAELLAAIGTDGVEKVVTAGPWYLS</sequence>
<keyword evidence="5" id="KW-0808">Transferase</keyword>
<keyword evidence="9" id="KW-0289">Folate biosynthesis</keyword>
<dbReference type="NCBIfam" id="TIGR01498">
    <property type="entry name" value="folK"/>
    <property type="match status" value="1"/>
</dbReference>
<dbReference type="PROSITE" id="PS00794">
    <property type="entry name" value="HPPK"/>
    <property type="match status" value="1"/>
</dbReference>
<protein>
    <recommendedName>
        <fullName evidence="4">2-amino-4-hydroxy-6-hydroxymethyldihydropteridine pyrophosphokinase</fullName>
        <ecNumber evidence="3">2.7.6.3</ecNumber>
    </recommendedName>
    <alternativeName>
        <fullName evidence="11">6-hydroxymethyl-7,8-dihydropterin pyrophosphokinase</fullName>
    </alternativeName>
    <alternativeName>
        <fullName evidence="12">7,8-dihydro-6-hydroxymethylpterin-pyrophosphokinase</fullName>
    </alternativeName>
</protein>
<dbReference type="GO" id="GO:0003848">
    <property type="term" value="F:2-amino-4-hydroxy-6-hydroxymethyldihydropteridine diphosphokinase activity"/>
    <property type="evidence" value="ECO:0007669"/>
    <property type="project" value="UniProtKB-EC"/>
</dbReference>
<gene>
    <name evidence="14" type="ORF">GCM10011385_03460</name>
</gene>
<dbReference type="PANTHER" id="PTHR43071:SF1">
    <property type="entry name" value="2-AMINO-4-HYDROXY-6-HYDROXYMETHYLDIHYDROPTERIDINE PYROPHOSPHOKINASE"/>
    <property type="match status" value="1"/>
</dbReference>
<keyword evidence="7" id="KW-0418">Kinase</keyword>
<evidence type="ECO:0000259" key="13">
    <source>
        <dbReference type="PROSITE" id="PS00794"/>
    </source>
</evidence>
<comment type="pathway">
    <text evidence="1">Cofactor biosynthesis; tetrahydrofolate biosynthesis; 2-amino-4-hydroxy-6-hydroxymethyl-7,8-dihydropteridine diphosphate from 7,8-dihydroneopterin triphosphate: step 4/4.</text>
</comment>
<evidence type="ECO:0000256" key="1">
    <source>
        <dbReference type="ARBA" id="ARBA00005051"/>
    </source>
</evidence>
<keyword evidence="8" id="KW-0067">ATP-binding</keyword>
<dbReference type="RefSeq" id="WP_280516436.1">
    <property type="nucleotide sequence ID" value="NZ_BMIF01000001.1"/>
</dbReference>
<evidence type="ECO:0000256" key="8">
    <source>
        <dbReference type="ARBA" id="ARBA00022840"/>
    </source>
</evidence>
<proteinExistence type="inferred from homology"/>
<dbReference type="Proteomes" id="UP000636264">
    <property type="component" value="Unassembled WGS sequence"/>
</dbReference>
<dbReference type="CDD" id="cd00483">
    <property type="entry name" value="HPPK"/>
    <property type="match status" value="1"/>
</dbReference>
<dbReference type="EC" id="2.7.6.3" evidence="3"/>
<dbReference type="GO" id="GO:0005524">
    <property type="term" value="F:ATP binding"/>
    <property type="evidence" value="ECO:0007669"/>
    <property type="project" value="UniProtKB-KW"/>
</dbReference>
<reference evidence="14" key="1">
    <citation type="journal article" date="2014" name="Int. J. Syst. Evol. Microbiol.">
        <title>Complete genome sequence of Corynebacterium casei LMG S-19264T (=DSM 44701T), isolated from a smear-ripened cheese.</title>
        <authorList>
            <consortium name="US DOE Joint Genome Institute (JGI-PGF)"/>
            <person name="Walter F."/>
            <person name="Albersmeier A."/>
            <person name="Kalinowski J."/>
            <person name="Ruckert C."/>
        </authorList>
    </citation>
    <scope>NUCLEOTIDE SEQUENCE</scope>
    <source>
        <strain evidence="14">CGMCC 1.15320</strain>
    </source>
</reference>
<dbReference type="InterPro" id="IPR035907">
    <property type="entry name" value="Hppk_sf"/>
</dbReference>
<dbReference type="GO" id="GO:0046656">
    <property type="term" value="P:folic acid biosynthetic process"/>
    <property type="evidence" value="ECO:0007669"/>
    <property type="project" value="UniProtKB-KW"/>
</dbReference>
<comment type="similarity">
    <text evidence="2">Belongs to the HPPK family.</text>
</comment>
<keyword evidence="15" id="KW-1185">Reference proteome</keyword>
<dbReference type="EMBL" id="BMIF01000001">
    <property type="protein sequence ID" value="GGA53349.1"/>
    <property type="molecule type" value="Genomic_DNA"/>
</dbReference>
<accession>A0A916REM1</accession>
<evidence type="ECO:0000256" key="2">
    <source>
        <dbReference type="ARBA" id="ARBA00005810"/>
    </source>
</evidence>
<evidence type="ECO:0000256" key="9">
    <source>
        <dbReference type="ARBA" id="ARBA00022909"/>
    </source>
</evidence>
<evidence type="ECO:0000313" key="14">
    <source>
        <dbReference type="EMBL" id="GGA53349.1"/>
    </source>
</evidence>
<comment type="caution">
    <text evidence="14">The sequence shown here is derived from an EMBL/GenBank/DDBJ whole genome shotgun (WGS) entry which is preliminary data.</text>
</comment>
<dbReference type="AlphaFoldDB" id="A0A916REM1"/>
<keyword evidence="6" id="KW-0547">Nucleotide-binding</keyword>
<dbReference type="Gene3D" id="3.30.70.560">
    <property type="entry name" value="7,8-Dihydro-6-hydroxymethylpterin-pyrophosphokinase HPPK"/>
    <property type="match status" value="1"/>
</dbReference>
<dbReference type="PANTHER" id="PTHR43071">
    <property type="entry name" value="2-AMINO-4-HYDROXY-6-HYDROXYMETHYLDIHYDROPTERIDINE PYROPHOSPHOKINASE"/>
    <property type="match status" value="1"/>
</dbReference>
<name>A0A916REM1_9HYPH</name>
<evidence type="ECO:0000256" key="10">
    <source>
        <dbReference type="ARBA" id="ARBA00029409"/>
    </source>
</evidence>
<evidence type="ECO:0000256" key="4">
    <source>
        <dbReference type="ARBA" id="ARBA00016218"/>
    </source>
</evidence>
<evidence type="ECO:0000256" key="5">
    <source>
        <dbReference type="ARBA" id="ARBA00022679"/>
    </source>
</evidence>
<dbReference type="Pfam" id="PF01288">
    <property type="entry name" value="HPPK"/>
    <property type="match status" value="1"/>
</dbReference>
<evidence type="ECO:0000256" key="3">
    <source>
        <dbReference type="ARBA" id="ARBA00013253"/>
    </source>
</evidence>
<evidence type="ECO:0000313" key="15">
    <source>
        <dbReference type="Proteomes" id="UP000636264"/>
    </source>
</evidence>
<organism evidence="14 15">
    <name type="scientific">Nitratireductor aestuarii</name>
    <dbReference type="NCBI Taxonomy" id="1735103"/>
    <lineage>
        <taxon>Bacteria</taxon>
        <taxon>Pseudomonadati</taxon>
        <taxon>Pseudomonadota</taxon>
        <taxon>Alphaproteobacteria</taxon>
        <taxon>Hyphomicrobiales</taxon>
        <taxon>Phyllobacteriaceae</taxon>
        <taxon>Nitratireductor</taxon>
    </lineage>
</organism>
<dbReference type="InterPro" id="IPR000550">
    <property type="entry name" value="Hppk"/>
</dbReference>
<evidence type="ECO:0000256" key="11">
    <source>
        <dbReference type="ARBA" id="ARBA00029766"/>
    </source>
</evidence>
<evidence type="ECO:0000256" key="6">
    <source>
        <dbReference type="ARBA" id="ARBA00022741"/>
    </source>
</evidence>
<dbReference type="GO" id="GO:0016301">
    <property type="term" value="F:kinase activity"/>
    <property type="evidence" value="ECO:0007669"/>
    <property type="project" value="UniProtKB-KW"/>
</dbReference>
<evidence type="ECO:0000256" key="12">
    <source>
        <dbReference type="ARBA" id="ARBA00033413"/>
    </source>
</evidence>
<evidence type="ECO:0000256" key="7">
    <source>
        <dbReference type="ARBA" id="ARBA00022777"/>
    </source>
</evidence>
<comment type="function">
    <text evidence="10">Catalyzes the transfer of pyrophosphate from adenosine triphosphate (ATP) to 6-hydroxymethyl-7,8-dihydropterin, an enzymatic step in folate biosynthesis pathway.</text>
</comment>
<reference evidence="14" key="2">
    <citation type="submission" date="2020-09" db="EMBL/GenBank/DDBJ databases">
        <authorList>
            <person name="Sun Q."/>
            <person name="Zhou Y."/>
        </authorList>
    </citation>
    <scope>NUCLEOTIDE SEQUENCE</scope>
    <source>
        <strain evidence="14">CGMCC 1.15320</strain>
    </source>
</reference>
<dbReference type="SUPFAM" id="SSF55083">
    <property type="entry name" value="6-hydroxymethyl-7,8-dihydropterin pyrophosphokinase, HPPK"/>
    <property type="match status" value="1"/>
</dbReference>
<feature type="domain" description="7,8-dihydro-6-hydroxymethylpterin-pyrophosphokinase" evidence="13">
    <location>
        <begin position="97"/>
        <end position="108"/>
    </location>
</feature>